<reference evidence="9 10" key="1">
    <citation type="journal article" date="2017" name="Mol. Ecol.">
        <title>Comparative and population genomic landscape of Phellinus noxius: A hypervariable fungus causing root rot in trees.</title>
        <authorList>
            <person name="Chung C.L."/>
            <person name="Lee T.J."/>
            <person name="Akiba M."/>
            <person name="Lee H.H."/>
            <person name="Kuo T.H."/>
            <person name="Liu D."/>
            <person name="Ke H.M."/>
            <person name="Yokoi T."/>
            <person name="Roa M.B."/>
            <person name="Lu M.J."/>
            <person name="Chang Y.Y."/>
            <person name="Ann P.J."/>
            <person name="Tsai J.N."/>
            <person name="Chen C.Y."/>
            <person name="Tzean S.S."/>
            <person name="Ota Y."/>
            <person name="Hattori T."/>
            <person name="Sahashi N."/>
            <person name="Liou R.F."/>
            <person name="Kikuchi T."/>
            <person name="Tsai I.J."/>
        </authorList>
    </citation>
    <scope>NUCLEOTIDE SEQUENCE [LARGE SCALE GENOMIC DNA]</scope>
    <source>
        <strain evidence="9 10">FFPRI411160</strain>
    </source>
</reference>
<proteinExistence type="predicted"/>
<name>A0A286UQC9_9AGAM</name>
<comment type="pathway">
    <text evidence="2">Pyrimidine metabolism; UMP biosynthesis via de novo pathway.</text>
</comment>
<dbReference type="GO" id="GO:0005737">
    <property type="term" value="C:cytoplasm"/>
    <property type="evidence" value="ECO:0007669"/>
    <property type="project" value="InterPro"/>
</dbReference>
<comment type="caution">
    <text evidence="9">The sequence shown here is derived from an EMBL/GenBank/DDBJ whole genome shotgun (WGS) entry which is preliminary data.</text>
</comment>
<dbReference type="UniPathway" id="UPA00070"/>
<evidence type="ECO:0000256" key="1">
    <source>
        <dbReference type="ARBA" id="ARBA00001917"/>
    </source>
</evidence>
<dbReference type="GO" id="GO:0006207">
    <property type="term" value="P:'de novo' pyrimidine nucleobase biosynthetic process"/>
    <property type="evidence" value="ECO:0007669"/>
    <property type="project" value="TreeGrafter"/>
</dbReference>
<evidence type="ECO:0000256" key="4">
    <source>
        <dbReference type="ARBA" id="ARBA00022643"/>
    </source>
</evidence>
<dbReference type="EMBL" id="NBII01000002">
    <property type="protein sequence ID" value="PAV21796.1"/>
    <property type="molecule type" value="Genomic_DNA"/>
</dbReference>
<dbReference type="OrthoDB" id="14784at2759"/>
<dbReference type="InterPro" id="IPR013785">
    <property type="entry name" value="Aldolase_TIM"/>
</dbReference>
<dbReference type="InterPro" id="IPR012135">
    <property type="entry name" value="Dihydroorotate_DH_1_2"/>
</dbReference>
<keyword evidence="10" id="KW-1185">Reference proteome</keyword>
<dbReference type="GO" id="GO:0004152">
    <property type="term" value="F:dihydroorotate dehydrogenase activity"/>
    <property type="evidence" value="ECO:0007669"/>
    <property type="project" value="InterPro"/>
</dbReference>
<dbReference type="PANTHER" id="PTHR48109:SF1">
    <property type="entry name" value="DIHYDROOROTATE DEHYDROGENASE (FUMARATE)"/>
    <property type="match status" value="1"/>
</dbReference>
<dbReference type="PANTHER" id="PTHR48109">
    <property type="entry name" value="DIHYDROOROTATE DEHYDROGENASE (QUINONE), MITOCHONDRIAL-RELATED"/>
    <property type="match status" value="1"/>
</dbReference>
<comment type="cofactor">
    <cofactor evidence="1">
        <name>FMN</name>
        <dbReference type="ChEBI" id="CHEBI:58210"/>
    </cofactor>
</comment>
<dbReference type="InParanoid" id="A0A286UQC9"/>
<protein>
    <recommendedName>
        <fullName evidence="7">Dihydroorotate oxidase</fullName>
    </recommendedName>
</protein>
<dbReference type="Pfam" id="PF01180">
    <property type="entry name" value="DHO_dh"/>
    <property type="match status" value="1"/>
</dbReference>
<dbReference type="PIRSF" id="PIRSF000164">
    <property type="entry name" value="DHO_oxidase"/>
    <property type="match status" value="1"/>
</dbReference>
<evidence type="ECO:0000256" key="5">
    <source>
        <dbReference type="ARBA" id="ARBA00022975"/>
    </source>
</evidence>
<dbReference type="AlphaFoldDB" id="A0A286UQC9"/>
<dbReference type="STRING" id="2282107.A0A286UQC9"/>
<evidence type="ECO:0000313" key="10">
    <source>
        <dbReference type="Proteomes" id="UP000217199"/>
    </source>
</evidence>
<evidence type="ECO:0000256" key="3">
    <source>
        <dbReference type="ARBA" id="ARBA00022630"/>
    </source>
</evidence>
<dbReference type="Proteomes" id="UP000217199">
    <property type="component" value="Unassembled WGS sequence"/>
</dbReference>
<gene>
    <name evidence="9" type="ORF">PNOK_0175300</name>
</gene>
<evidence type="ECO:0000256" key="2">
    <source>
        <dbReference type="ARBA" id="ARBA00004725"/>
    </source>
</evidence>
<evidence type="ECO:0000256" key="6">
    <source>
        <dbReference type="ARBA" id="ARBA00023002"/>
    </source>
</evidence>
<keyword evidence="5" id="KW-0665">Pyrimidine biosynthesis</keyword>
<dbReference type="InterPro" id="IPR050074">
    <property type="entry name" value="DHO_dehydrogenase"/>
</dbReference>
<feature type="domain" description="Dihydroorotate dehydrogenase catalytic" evidence="8">
    <location>
        <begin position="26"/>
        <end position="327"/>
    </location>
</feature>
<keyword evidence="3" id="KW-0285">Flavoprotein</keyword>
<keyword evidence="6" id="KW-0560">Oxidoreductase</keyword>
<evidence type="ECO:0000256" key="7">
    <source>
        <dbReference type="ARBA" id="ARBA00031623"/>
    </source>
</evidence>
<evidence type="ECO:0000313" key="9">
    <source>
        <dbReference type="EMBL" id="PAV21796.1"/>
    </source>
</evidence>
<dbReference type="InterPro" id="IPR005720">
    <property type="entry name" value="Dihydroorotate_DH_cat"/>
</dbReference>
<evidence type="ECO:0000259" key="8">
    <source>
        <dbReference type="Pfam" id="PF01180"/>
    </source>
</evidence>
<keyword evidence="4" id="KW-0288">FMN</keyword>
<sequence length="333" mass="36125">MVTINSIQVSPALLNSSCAWASEEIQLRELYDSDFTGAVTTRTSTLNGFAEDSPAVHTVTFSSETITSLNSYGYSPHPLSTYLTWIESMLASDNAKKPILISITSSNPSELEEMVDSIQKLRTKLNDSADNQFSRIAIELNTSCPNITYSPPPAYNPTDLSPLLEVLAKAYHSDRTLTIGLKLPPYTYVTQYSNLIEVVRSYTTEMKGELWNPFSFFTCTNTLGSSLLFTEQTTTAFPSVSDTNDNPFALPTHLGGLAGEAIHSLSLGNVYTFSQLLAKSEDPCMNRIVIIGVGGVTTPAAVSRMRKAGAQVVACATLLGRMGVRAFEILSSV</sequence>
<organism evidence="9 10">
    <name type="scientific">Pyrrhoderma noxium</name>
    <dbReference type="NCBI Taxonomy" id="2282107"/>
    <lineage>
        <taxon>Eukaryota</taxon>
        <taxon>Fungi</taxon>
        <taxon>Dikarya</taxon>
        <taxon>Basidiomycota</taxon>
        <taxon>Agaricomycotina</taxon>
        <taxon>Agaricomycetes</taxon>
        <taxon>Hymenochaetales</taxon>
        <taxon>Hymenochaetaceae</taxon>
        <taxon>Pyrrhoderma</taxon>
    </lineage>
</organism>
<dbReference type="GO" id="GO:0044205">
    <property type="term" value="P:'de novo' UMP biosynthetic process"/>
    <property type="evidence" value="ECO:0007669"/>
    <property type="project" value="UniProtKB-UniPathway"/>
</dbReference>
<dbReference type="SUPFAM" id="SSF51395">
    <property type="entry name" value="FMN-linked oxidoreductases"/>
    <property type="match status" value="1"/>
</dbReference>
<dbReference type="InterPro" id="IPR023359">
    <property type="entry name" value="Dihydro_DH_chainA_dom2"/>
</dbReference>
<dbReference type="Gene3D" id="2.30.26.10">
    <property type="entry name" value="Dihydroorotate Dehydrogenase A, chain A, domain 2"/>
    <property type="match status" value="1"/>
</dbReference>
<accession>A0A286UQC9</accession>
<dbReference type="Gene3D" id="3.20.20.70">
    <property type="entry name" value="Aldolase class I"/>
    <property type="match status" value="1"/>
</dbReference>